<proteinExistence type="predicted"/>
<accession>A0A7S0WT33</accession>
<dbReference type="AlphaFoldDB" id="A0A7S0WT33"/>
<organism evidence="1">
    <name type="scientific">Chlamydomonas leiostraca</name>
    <dbReference type="NCBI Taxonomy" id="1034604"/>
    <lineage>
        <taxon>Eukaryota</taxon>
        <taxon>Viridiplantae</taxon>
        <taxon>Chlorophyta</taxon>
        <taxon>core chlorophytes</taxon>
        <taxon>Chlorophyceae</taxon>
        <taxon>CS clade</taxon>
        <taxon>Chlamydomonadales</taxon>
        <taxon>Chlamydomonadaceae</taxon>
        <taxon>Chlamydomonas</taxon>
    </lineage>
</organism>
<dbReference type="EMBL" id="HBFB01019269">
    <property type="protein sequence ID" value="CAD8682684.1"/>
    <property type="molecule type" value="Transcribed_RNA"/>
</dbReference>
<protein>
    <submittedName>
        <fullName evidence="1">Uncharacterized protein</fullName>
    </submittedName>
</protein>
<evidence type="ECO:0000313" key="1">
    <source>
        <dbReference type="EMBL" id="CAD8682684.1"/>
    </source>
</evidence>
<sequence>MTALHQGTTLYIPYALSDAIVVATEKLKEIPTDTSQQSSKLKSAADVFGAGTTALSILTWGEADGLRSRKIPRPGKAGVMMDNRDIELFWEELEAIYNPAGQANLRALRRLEAGRTLAMLRRMLTFDIDSQEHPMPTLREAAEAVRADMRALGVAAGLSAEVVDAACAF</sequence>
<gene>
    <name evidence="1" type="ORF">CLEI1391_LOCUS10816</name>
</gene>
<name>A0A7S0WT33_9CHLO</name>
<reference evidence="1" key="1">
    <citation type="submission" date="2021-01" db="EMBL/GenBank/DDBJ databases">
        <authorList>
            <person name="Corre E."/>
            <person name="Pelletier E."/>
            <person name="Niang G."/>
            <person name="Scheremetjew M."/>
            <person name="Finn R."/>
            <person name="Kale V."/>
            <person name="Holt S."/>
            <person name="Cochrane G."/>
            <person name="Meng A."/>
            <person name="Brown T."/>
            <person name="Cohen L."/>
        </authorList>
    </citation>
    <scope>NUCLEOTIDE SEQUENCE</scope>
    <source>
        <strain evidence="1">SAG 11-49</strain>
    </source>
</reference>